<dbReference type="AlphaFoldDB" id="A0A0A8ZHL6"/>
<proteinExistence type="predicted"/>
<dbReference type="EMBL" id="GBRH01261675">
    <property type="protein sequence ID" value="JAD36220.1"/>
    <property type="molecule type" value="Transcribed_RNA"/>
</dbReference>
<protein>
    <submittedName>
        <fullName evidence="1">Uncharacterized protein</fullName>
    </submittedName>
</protein>
<reference evidence="1" key="1">
    <citation type="submission" date="2014-09" db="EMBL/GenBank/DDBJ databases">
        <authorList>
            <person name="Magalhaes I.L.F."/>
            <person name="Oliveira U."/>
            <person name="Santos F.R."/>
            <person name="Vidigal T.H.D.A."/>
            <person name="Brescovit A.D."/>
            <person name="Santos A.J."/>
        </authorList>
    </citation>
    <scope>NUCLEOTIDE SEQUENCE</scope>
    <source>
        <tissue evidence="1">Shoot tissue taken approximately 20 cm above the soil surface</tissue>
    </source>
</reference>
<evidence type="ECO:0000313" key="1">
    <source>
        <dbReference type="EMBL" id="JAD36220.1"/>
    </source>
</evidence>
<sequence>MLMKLVDPAQISAKEACESKLQNGRTVMEDISKVMLSITKLALSCCKQVPTKRMCTRDVGAEMRTKRDHHVKRRETE</sequence>
<organism evidence="1">
    <name type="scientific">Arundo donax</name>
    <name type="common">Giant reed</name>
    <name type="synonym">Donax arundinaceus</name>
    <dbReference type="NCBI Taxonomy" id="35708"/>
    <lineage>
        <taxon>Eukaryota</taxon>
        <taxon>Viridiplantae</taxon>
        <taxon>Streptophyta</taxon>
        <taxon>Embryophyta</taxon>
        <taxon>Tracheophyta</taxon>
        <taxon>Spermatophyta</taxon>
        <taxon>Magnoliopsida</taxon>
        <taxon>Liliopsida</taxon>
        <taxon>Poales</taxon>
        <taxon>Poaceae</taxon>
        <taxon>PACMAD clade</taxon>
        <taxon>Arundinoideae</taxon>
        <taxon>Arundineae</taxon>
        <taxon>Arundo</taxon>
    </lineage>
</organism>
<accession>A0A0A8ZHL6</accession>
<reference evidence="1" key="2">
    <citation type="journal article" date="2015" name="Data Brief">
        <title>Shoot transcriptome of the giant reed, Arundo donax.</title>
        <authorList>
            <person name="Barrero R.A."/>
            <person name="Guerrero F.D."/>
            <person name="Moolhuijzen P."/>
            <person name="Goolsby J.A."/>
            <person name="Tidwell J."/>
            <person name="Bellgard S.E."/>
            <person name="Bellgard M.I."/>
        </authorList>
    </citation>
    <scope>NUCLEOTIDE SEQUENCE</scope>
    <source>
        <tissue evidence="1">Shoot tissue taken approximately 20 cm above the soil surface</tissue>
    </source>
</reference>
<name>A0A0A8ZHL6_ARUDO</name>